<dbReference type="PANTHER" id="PTHR46726">
    <property type="entry name" value="TWO PORE CHANNEL 3"/>
    <property type="match status" value="1"/>
</dbReference>
<proteinExistence type="predicted"/>
<dbReference type="PANTHER" id="PTHR46726:SF1">
    <property type="entry name" value="TWO-PORE CALCIUM CHANNEL 3"/>
    <property type="match status" value="1"/>
</dbReference>
<evidence type="ECO:0000256" key="4">
    <source>
        <dbReference type="ARBA" id="ARBA00022989"/>
    </source>
</evidence>
<dbReference type="Gene3D" id="1.20.120.350">
    <property type="entry name" value="Voltage-gated potassium channels. Chain C"/>
    <property type="match status" value="1"/>
</dbReference>
<keyword evidence="2 6" id="KW-0812">Transmembrane</keyword>
<evidence type="ECO:0000256" key="6">
    <source>
        <dbReference type="SAM" id="Phobius"/>
    </source>
</evidence>
<dbReference type="InterPro" id="IPR027359">
    <property type="entry name" value="Volt_channel_dom_sf"/>
</dbReference>
<dbReference type="InterPro" id="IPR011992">
    <property type="entry name" value="EF-hand-dom_pair"/>
</dbReference>
<keyword evidence="9" id="KW-1185">Reference proteome</keyword>
<reference evidence="8" key="1">
    <citation type="submission" date="2023-10" db="EMBL/GenBank/DDBJ databases">
        <authorList>
            <person name="Chen Y."/>
            <person name="Shah S."/>
            <person name="Dougan E. K."/>
            <person name="Thang M."/>
            <person name="Chan C."/>
        </authorList>
    </citation>
    <scope>NUCLEOTIDE SEQUENCE [LARGE SCALE GENOMIC DNA]</scope>
</reference>
<dbReference type="EMBL" id="CAUYUJ010017946">
    <property type="protein sequence ID" value="CAK0879332.1"/>
    <property type="molecule type" value="Genomic_DNA"/>
</dbReference>
<dbReference type="SUPFAM" id="SSF47473">
    <property type="entry name" value="EF-hand"/>
    <property type="match status" value="1"/>
</dbReference>
<gene>
    <name evidence="8" type="ORF">PCOR1329_LOCUS62792</name>
</gene>
<dbReference type="Pfam" id="PF00520">
    <property type="entry name" value="Ion_trans"/>
    <property type="match status" value="1"/>
</dbReference>
<sequence>MISGSACSYYGSDRFFKGSGALTPDVFVTIDVVFCALFTVELLLRLAFLRVDFLRDPWGWLDIAIVLTTNITTFVVLAGEGGDTMPVTTLRVLRLTRLMRIMRLARSITTFDSLYLMTTALYGSMVALMWVVAFLFLAQTLFALLLTNIVQDFYLTSSGDEELFQAPHEKEEVFKYFGTYWRSMVSLFELMLANWPPICRMMMESMHEGWSVFALGYKLFMGVAVIGVIMGVFTQETFRAADTDDQLMIRRKASQAKTHSTKMKSLFQKMAKNGKDSNVDAALFQQVLKSPDMRLWLKAMDYDVNDASLLFYLIDKDGDGTLTVDELIEGMAALKGSARNIDVKVLMRQSRFGILQGQAVNRMTAAEALRLVETTGLNHKDLVDLL</sequence>
<dbReference type="Proteomes" id="UP001189429">
    <property type="component" value="Unassembled WGS sequence"/>
</dbReference>
<comment type="caution">
    <text evidence="8">The sequence shown here is derived from an EMBL/GenBank/DDBJ whole genome shotgun (WGS) entry which is preliminary data.</text>
</comment>
<keyword evidence="4 6" id="KW-1133">Transmembrane helix</keyword>
<dbReference type="PROSITE" id="PS50222">
    <property type="entry name" value="EF_HAND_2"/>
    <property type="match status" value="1"/>
</dbReference>
<evidence type="ECO:0000259" key="7">
    <source>
        <dbReference type="PROSITE" id="PS50222"/>
    </source>
</evidence>
<feature type="transmembrane region" description="Helical" evidence="6">
    <location>
        <begin position="60"/>
        <end position="79"/>
    </location>
</feature>
<evidence type="ECO:0000256" key="5">
    <source>
        <dbReference type="ARBA" id="ARBA00023136"/>
    </source>
</evidence>
<organism evidence="8 9">
    <name type="scientific">Prorocentrum cordatum</name>
    <dbReference type="NCBI Taxonomy" id="2364126"/>
    <lineage>
        <taxon>Eukaryota</taxon>
        <taxon>Sar</taxon>
        <taxon>Alveolata</taxon>
        <taxon>Dinophyceae</taxon>
        <taxon>Prorocentrales</taxon>
        <taxon>Prorocentraceae</taxon>
        <taxon>Prorocentrum</taxon>
    </lineage>
</organism>
<dbReference type="Gene3D" id="1.10.238.10">
    <property type="entry name" value="EF-hand"/>
    <property type="match status" value="1"/>
</dbReference>
<feature type="transmembrane region" description="Helical" evidence="6">
    <location>
        <begin position="26"/>
        <end position="48"/>
    </location>
</feature>
<protein>
    <recommendedName>
        <fullName evidence="7">EF-hand domain-containing protein</fullName>
    </recommendedName>
</protein>
<name>A0ABN9W034_9DINO</name>
<evidence type="ECO:0000256" key="1">
    <source>
        <dbReference type="ARBA" id="ARBA00004141"/>
    </source>
</evidence>
<dbReference type="InterPro" id="IPR005821">
    <property type="entry name" value="Ion_trans_dom"/>
</dbReference>
<dbReference type="Gene3D" id="1.10.287.70">
    <property type="match status" value="1"/>
</dbReference>
<evidence type="ECO:0000313" key="9">
    <source>
        <dbReference type="Proteomes" id="UP001189429"/>
    </source>
</evidence>
<feature type="transmembrane region" description="Helical" evidence="6">
    <location>
        <begin position="120"/>
        <end position="146"/>
    </location>
</feature>
<feature type="domain" description="EF-hand" evidence="7">
    <location>
        <begin position="302"/>
        <end position="337"/>
    </location>
</feature>
<dbReference type="SUPFAM" id="SSF81324">
    <property type="entry name" value="Voltage-gated potassium channels"/>
    <property type="match status" value="1"/>
</dbReference>
<dbReference type="InterPro" id="IPR018247">
    <property type="entry name" value="EF_Hand_1_Ca_BS"/>
</dbReference>
<accession>A0ABN9W034</accession>
<feature type="transmembrane region" description="Helical" evidence="6">
    <location>
        <begin position="210"/>
        <end position="233"/>
    </location>
</feature>
<keyword evidence="5 6" id="KW-0472">Membrane</keyword>
<comment type="subcellular location">
    <subcellularLocation>
        <location evidence="1">Membrane</location>
        <topology evidence="1">Multi-pass membrane protein</topology>
    </subcellularLocation>
</comment>
<dbReference type="InterPro" id="IPR002048">
    <property type="entry name" value="EF_hand_dom"/>
</dbReference>
<evidence type="ECO:0000313" key="8">
    <source>
        <dbReference type="EMBL" id="CAK0879332.1"/>
    </source>
</evidence>
<keyword evidence="3" id="KW-0106">Calcium</keyword>
<evidence type="ECO:0000256" key="2">
    <source>
        <dbReference type="ARBA" id="ARBA00022692"/>
    </source>
</evidence>
<evidence type="ECO:0000256" key="3">
    <source>
        <dbReference type="ARBA" id="ARBA00022837"/>
    </source>
</evidence>
<dbReference type="PROSITE" id="PS00018">
    <property type="entry name" value="EF_HAND_1"/>
    <property type="match status" value="1"/>
</dbReference>